<keyword evidence="5 8" id="KW-0658">Purine biosynthesis</keyword>
<keyword evidence="4 8" id="KW-0547">Nucleotide-binding</keyword>
<dbReference type="Proteomes" id="UP000091929">
    <property type="component" value="Unassembled WGS sequence"/>
</dbReference>
<dbReference type="PANTHER" id="PTHR11846">
    <property type="entry name" value="ADENYLOSUCCINATE SYNTHETASE"/>
    <property type="match status" value="1"/>
</dbReference>
<feature type="binding site" description="in other chain" evidence="8">
    <location>
        <begin position="37"/>
        <end position="40"/>
    </location>
    <ligand>
        <name>IMP</name>
        <dbReference type="ChEBI" id="CHEBI:58053"/>
        <note>ligand shared between dimeric partners</note>
    </ligand>
</feature>
<feature type="binding site" description="in other chain" evidence="8">
    <location>
        <position position="125"/>
    </location>
    <ligand>
        <name>IMP</name>
        <dbReference type="ChEBI" id="CHEBI:58053"/>
        <note>ligand shared between dimeric partners</note>
    </ligand>
</feature>
<evidence type="ECO:0000256" key="2">
    <source>
        <dbReference type="ARBA" id="ARBA00022598"/>
    </source>
</evidence>
<dbReference type="InterPro" id="IPR001114">
    <property type="entry name" value="Adenylosuccinate_synthetase"/>
</dbReference>
<feature type="binding site" description="in other chain" evidence="8">
    <location>
        <position position="235"/>
    </location>
    <ligand>
        <name>IMP</name>
        <dbReference type="ChEBI" id="CHEBI:58053"/>
        <note>ligand shared between dimeric partners</note>
    </ligand>
</feature>
<dbReference type="EC" id="6.3.4.4" evidence="8 10"/>
<feature type="binding site" evidence="8">
    <location>
        <begin position="410"/>
        <end position="412"/>
    </location>
    <ligand>
        <name>GTP</name>
        <dbReference type="ChEBI" id="CHEBI:37565"/>
    </ligand>
</feature>
<organism evidence="11 15">
    <name type="scientific">Candidatus Methanofastidiosum methylothiophilum</name>
    <dbReference type="NCBI Taxonomy" id="1705564"/>
    <lineage>
        <taxon>Archaea</taxon>
        <taxon>Methanobacteriati</taxon>
        <taxon>Methanobacteriota</taxon>
        <taxon>Stenosarchaea group</taxon>
        <taxon>Candidatus Methanofastidiosia</taxon>
        <taxon>Candidatus Methanofastidiosales</taxon>
        <taxon>Candidatus Methanofastidiosaceae</taxon>
        <taxon>Candidatus Methanofastidiosum</taxon>
    </lineage>
</organism>
<dbReference type="Gene3D" id="1.10.300.10">
    <property type="entry name" value="Adenylosuccinate Synthetase, subunit A, domain 2"/>
    <property type="match status" value="1"/>
</dbReference>
<dbReference type="PANTHER" id="PTHR11846:SF0">
    <property type="entry name" value="ADENYLOSUCCINATE SYNTHETASE"/>
    <property type="match status" value="1"/>
</dbReference>
<dbReference type="InterPro" id="IPR018220">
    <property type="entry name" value="Adenylosuccin_syn_GTP-bd"/>
</dbReference>
<dbReference type="Gene3D" id="3.40.440.10">
    <property type="entry name" value="Adenylosuccinate Synthetase, subunit A, domain 1"/>
    <property type="match status" value="1"/>
</dbReference>
<dbReference type="NCBIfam" id="TIGR00184">
    <property type="entry name" value="purA"/>
    <property type="match status" value="1"/>
</dbReference>
<comment type="cofactor">
    <cofactor evidence="8">
        <name>Mg(2+)</name>
        <dbReference type="ChEBI" id="CHEBI:18420"/>
    </cofactor>
    <text evidence="8">Binds 1 Mg(2+) ion per subunit.</text>
</comment>
<feature type="binding site" evidence="8">
    <location>
        <position position="12"/>
    </location>
    <ligand>
        <name>Mg(2+)</name>
        <dbReference type="ChEBI" id="CHEBI:18420"/>
    </ligand>
</feature>
<dbReference type="InterPro" id="IPR027417">
    <property type="entry name" value="P-loop_NTPase"/>
</dbReference>
<evidence type="ECO:0000313" key="11">
    <source>
        <dbReference type="EMBL" id="KYC45800.1"/>
    </source>
</evidence>
<accession>A0A150ISU7</accession>
<feature type="binding site" evidence="8">
    <location>
        <begin position="11"/>
        <end position="17"/>
    </location>
    <ligand>
        <name>GTP</name>
        <dbReference type="ChEBI" id="CHEBI:37565"/>
    </ligand>
</feature>
<proteinExistence type="inferred from homology"/>
<dbReference type="InterPro" id="IPR042110">
    <property type="entry name" value="Adenylosuccinate_synth_dom2"/>
</dbReference>
<evidence type="ECO:0000256" key="7">
    <source>
        <dbReference type="ARBA" id="ARBA00023134"/>
    </source>
</evidence>
<dbReference type="UniPathway" id="UPA00075">
    <property type="reaction ID" value="UER00335"/>
</dbReference>
<evidence type="ECO:0000313" key="15">
    <source>
        <dbReference type="Proteomes" id="UP000092401"/>
    </source>
</evidence>
<accession>A0A150IZX6</accession>
<feature type="binding site" evidence="8">
    <location>
        <begin position="327"/>
        <end position="329"/>
    </location>
    <ligand>
        <name>GTP</name>
        <dbReference type="ChEBI" id="CHEBI:37565"/>
    </ligand>
</feature>
<dbReference type="GO" id="GO:0046040">
    <property type="term" value="P:IMP metabolic process"/>
    <property type="evidence" value="ECO:0007669"/>
    <property type="project" value="TreeGrafter"/>
</dbReference>
<dbReference type="Proteomes" id="UP000092403">
    <property type="component" value="Unassembled WGS sequence"/>
</dbReference>
<protein>
    <recommendedName>
        <fullName evidence="8 10">Adenylosuccinate synthetase</fullName>
        <shortName evidence="8">AMPSase</shortName>
        <shortName evidence="8">AdSS</shortName>
        <ecNumber evidence="8 10">6.3.4.4</ecNumber>
    </recommendedName>
    <alternativeName>
        <fullName evidence="8">IMP--aspartate ligase</fullName>
    </alternativeName>
</protein>
<comment type="similarity">
    <text evidence="8 10">Belongs to the adenylosuccinate synthetase family.</text>
</comment>
<dbReference type="PATRIC" id="fig|1706437.3.peg.631"/>
<dbReference type="PROSITE" id="PS01266">
    <property type="entry name" value="ADENYLOSUCCIN_SYN_1"/>
    <property type="match status" value="1"/>
</dbReference>
<dbReference type="GO" id="GO:0005737">
    <property type="term" value="C:cytoplasm"/>
    <property type="evidence" value="ECO:0007669"/>
    <property type="project" value="UniProtKB-SubCell"/>
</dbReference>
<dbReference type="EMBL" id="LNGF01000011">
    <property type="protein sequence ID" value="KYC48057.1"/>
    <property type="molecule type" value="Genomic_DNA"/>
</dbReference>
<dbReference type="GO" id="GO:0005525">
    <property type="term" value="F:GTP binding"/>
    <property type="evidence" value="ECO:0007669"/>
    <property type="project" value="UniProtKB-UniRule"/>
</dbReference>
<comment type="caution">
    <text evidence="11">The sequence shown here is derived from an EMBL/GenBank/DDBJ whole genome shotgun (WGS) entry which is preliminary data.</text>
</comment>
<evidence type="ECO:0000313" key="14">
    <source>
        <dbReference type="Proteomes" id="UP000091929"/>
    </source>
</evidence>
<evidence type="ECO:0000256" key="10">
    <source>
        <dbReference type="RuleBase" id="RU000520"/>
    </source>
</evidence>
<feature type="binding site" description="in other chain" evidence="8">
    <location>
        <position position="299"/>
    </location>
    <ligand>
        <name>IMP</name>
        <dbReference type="ChEBI" id="CHEBI:58053"/>
        <note>ligand shared between dimeric partners</note>
    </ligand>
</feature>
<feature type="binding site" description="in other chain" evidence="8">
    <location>
        <begin position="12"/>
        <end position="15"/>
    </location>
    <ligand>
        <name>IMP</name>
        <dbReference type="ChEBI" id="CHEBI:58053"/>
        <note>ligand shared between dimeric partners</note>
    </ligand>
</feature>
<dbReference type="PATRIC" id="fig|1706436.3.peg.514"/>
<keyword evidence="3 8" id="KW-0479">Metal-binding</keyword>
<feature type="binding site" evidence="8">
    <location>
        <position position="39"/>
    </location>
    <ligand>
        <name>Mg(2+)</name>
        <dbReference type="ChEBI" id="CHEBI:18420"/>
    </ligand>
</feature>
<evidence type="ECO:0000256" key="6">
    <source>
        <dbReference type="ARBA" id="ARBA00022842"/>
    </source>
</evidence>
<dbReference type="FunFam" id="1.10.300.10:FF:000001">
    <property type="entry name" value="Adenylosuccinate synthetase"/>
    <property type="match status" value="1"/>
</dbReference>
<comment type="subcellular location">
    <subcellularLocation>
        <location evidence="8">Cytoplasm</location>
    </subcellularLocation>
</comment>
<dbReference type="GO" id="GO:0000287">
    <property type="term" value="F:magnesium ion binding"/>
    <property type="evidence" value="ECO:0007669"/>
    <property type="project" value="UniProtKB-UniRule"/>
</dbReference>
<dbReference type="PROSITE" id="PS00513">
    <property type="entry name" value="ADENYLOSUCCIN_SYN_2"/>
    <property type="match status" value="1"/>
</dbReference>
<comment type="subunit">
    <text evidence="1 8">Homodimer.</text>
</comment>
<keyword evidence="8" id="KW-0963">Cytoplasm</keyword>
<reference evidence="14 15" key="1">
    <citation type="journal article" date="2016" name="ISME J.">
        <title>Chasing the elusive Euryarchaeota class WSA2: genomes reveal a uniquely fastidious methyl-reducing methanogen.</title>
        <authorList>
            <person name="Nobu M.K."/>
            <person name="Narihiro T."/>
            <person name="Kuroda K."/>
            <person name="Mei R."/>
            <person name="Liu W.T."/>
        </authorList>
    </citation>
    <scope>NUCLEOTIDE SEQUENCE [LARGE SCALE GENOMIC DNA]</scope>
    <source>
        <strain evidence="11">B03fssc0709_Meth_Bin005</strain>
        <strain evidence="12">B15fssc0709_Meth_Bin003</strain>
        <strain evidence="13">BMIXfssc0709_Meth_Bin006</strain>
    </source>
</reference>
<dbReference type="InterPro" id="IPR042111">
    <property type="entry name" value="Adenylosuccinate_synth_dom3"/>
</dbReference>
<dbReference type="AlphaFoldDB" id="A0A150ILC1"/>
<name>A0A150ILC1_9EURY</name>
<evidence type="ECO:0000256" key="8">
    <source>
        <dbReference type="HAMAP-Rule" id="MF_00011"/>
    </source>
</evidence>
<evidence type="ECO:0000313" key="12">
    <source>
        <dbReference type="EMBL" id="KYC48057.1"/>
    </source>
</evidence>
<dbReference type="EMBL" id="LNGE01000010">
    <property type="protein sequence ID" value="KYC45800.1"/>
    <property type="molecule type" value="Genomic_DNA"/>
</dbReference>
<dbReference type="GO" id="GO:0004019">
    <property type="term" value="F:adenylosuccinate synthase activity"/>
    <property type="evidence" value="ECO:0007669"/>
    <property type="project" value="UniProtKB-UniRule"/>
</dbReference>
<dbReference type="SMART" id="SM00788">
    <property type="entry name" value="Adenylsucc_synt"/>
    <property type="match status" value="1"/>
</dbReference>
<dbReference type="Proteomes" id="UP000092401">
    <property type="component" value="Unassembled WGS sequence"/>
</dbReference>
<comment type="pathway">
    <text evidence="8 10">Purine metabolism; AMP biosynthesis via de novo pathway; AMP from IMP: step 1/2.</text>
</comment>
<feature type="binding site" description="in other chain" evidence="8">
    <location>
        <position position="220"/>
    </location>
    <ligand>
        <name>IMP</name>
        <dbReference type="ChEBI" id="CHEBI:58053"/>
        <note>ligand shared between dimeric partners</note>
    </ligand>
</feature>
<dbReference type="NCBIfam" id="NF002223">
    <property type="entry name" value="PRK01117.1"/>
    <property type="match status" value="1"/>
</dbReference>
<keyword evidence="6 8" id="KW-0460">Magnesium</keyword>
<dbReference type="EMBL" id="LNJC01000013">
    <property type="protein sequence ID" value="KYC50448.1"/>
    <property type="molecule type" value="Genomic_DNA"/>
</dbReference>
<dbReference type="GO" id="GO:0044208">
    <property type="term" value="P:'de novo' AMP biosynthetic process"/>
    <property type="evidence" value="ECO:0007669"/>
    <property type="project" value="UniProtKB-UniRule"/>
</dbReference>
<evidence type="ECO:0000256" key="1">
    <source>
        <dbReference type="ARBA" id="ARBA00011738"/>
    </source>
</evidence>
<feature type="binding site" evidence="8">
    <location>
        <position position="139"/>
    </location>
    <ligand>
        <name>IMP</name>
        <dbReference type="ChEBI" id="CHEBI:58053"/>
        <note>ligand shared between dimeric partners</note>
    </ligand>
</feature>
<feature type="active site" description="Proton donor" evidence="8">
    <location>
        <position position="40"/>
    </location>
</feature>
<sequence length="428" mass="48080">MLLAIIGSQWGDEGKGKVTDIYAENSDIVVRFQGGNNAGHTIVVGDKTYKFHLMPSGAIHKKSLVLGNGVVIDPKVLIEEIEKLKKDGFNPDISISDRANIIMPYHRILDGIEEKIKGAHAAGTTRKGIGPCYSDKISRFGIRFSDLLDLEVFRDKLNLIVPIKQKIFDAFGEDINLDIESIYNEYVSYREYLKGYVKDTSVFLNNAYDQGKNILMEGAQGTHLDIDHGIYPFTTSSNTNGGGICTGSGISPNKIDRIVGITKAYTSRVGEGPFPTELLNKEGEYLREKGREFGTTTGRPRRCGWLDLVLVKYSCLLNNFSGIAITKIDVLTGLKKLKICYAYDYKGKIIHNFPSNMNILSECKPLYVEFDGWEDFDWNKIKDVKSLPKQIQSYSQYIEEQTKTPICMISYGPKRDETLILKDFFRGV</sequence>
<dbReference type="InterPro" id="IPR033128">
    <property type="entry name" value="Adenylosuccin_syn_Lys_AS"/>
</dbReference>
<feature type="binding site" evidence="8">
    <location>
        <begin position="295"/>
        <end position="301"/>
    </location>
    <ligand>
        <name>substrate</name>
    </ligand>
</feature>
<accession>A0A150ILC1</accession>
<keyword evidence="2 8" id="KW-0436">Ligase</keyword>
<dbReference type="PATRIC" id="fig|1706438.3.peg.784"/>
<feature type="binding site" evidence="8">
    <location>
        <begin position="39"/>
        <end position="41"/>
    </location>
    <ligand>
        <name>GTP</name>
        <dbReference type="ChEBI" id="CHEBI:37565"/>
    </ligand>
</feature>
<dbReference type="InterPro" id="IPR042109">
    <property type="entry name" value="Adenylosuccinate_synth_dom1"/>
</dbReference>
<gene>
    <name evidence="8 11" type="primary">purA</name>
    <name evidence="11" type="ORF">APG10_00508</name>
    <name evidence="12" type="ORF">APG11_00627</name>
    <name evidence="13" type="ORF">APG12_00780</name>
</gene>
<dbReference type="HAMAP" id="MF_00011">
    <property type="entry name" value="Adenylosucc_synth"/>
    <property type="match status" value="1"/>
</dbReference>
<evidence type="ECO:0000313" key="13">
    <source>
        <dbReference type="EMBL" id="KYC50448.1"/>
    </source>
</evidence>
<evidence type="ECO:0000256" key="3">
    <source>
        <dbReference type="ARBA" id="ARBA00022723"/>
    </source>
</evidence>
<dbReference type="FunFam" id="3.90.170.10:FF:000001">
    <property type="entry name" value="Adenylosuccinate synthetase"/>
    <property type="match status" value="1"/>
</dbReference>
<dbReference type="Pfam" id="PF00709">
    <property type="entry name" value="Adenylsucc_synt"/>
    <property type="match status" value="1"/>
</dbReference>
<comment type="function">
    <text evidence="8">Plays an important role in the de novo pathway of purine nucleotide biosynthesis. Catalyzes the first committed step in the biosynthesis of AMP from IMP.</text>
</comment>
<evidence type="ECO:0000256" key="4">
    <source>
        <dbReference type="ARBA" id="ARBA00022741"/>
    </source>
</evidence>
<evidence type="ECO:0000256" key="5">
    <source>
        <dbReference type="ARBA" id="ARBA00022755"/>
    </source>
</evidence>
<comment type="catalytic activity">
    <reaction evidence="8 10">
        <text>IMP + L-aspartate + GTP = N(6)-(1,2-dicarboxyethyl)-AMP + GDP + phosphate + 2 H(+)</text>
        <dbReference type="Rhea" id="RHEA:15753"/>
        <dbReference type="ChEBI" id="CHEBI:15378"/>
        <dbReference type="ChEBI" id="CHEBI:29991"/>
        <dbReference type="ChEBI" id="CHEBI:37565"/>
        <dbReference type="ChEBI" id="CHEBI:43474"/>
        <dbReference type="ChEBI" id="CHEBI:57567"/>
        <dbReference type="ChEBI" id="CHEBI:58053"/>
        <dbReference type="ChEBI" id="CHEBI:58189"/>
        <dbReference type="EC" id="6.3.4.4"/>
    </reaction>
</comment>
<evidence type="ECO:0000256" key="9">
    <source>
        <dbReference type="PROSITE-ProRule" id="PRU10134"/>
    </source>
</evidence>
<feature type="active site" evidence="9">
    <location>
        <position position="136"/>
    </location>
</feature>
<dbReference type="SUPFAM" id="SSF52540">
    <property type="entry name" value="P-loop containing nucleoside triphosphate hydrolases"/>
    <property type="match status" value="1"/>
</dbReference>
<dbReference type="CDD" id="cd03108">
    <property type="entry name" value="AdSS"/>
    <property type="match status" value="1"/>
</dbReference>
<feature type="active site" description="Proton acceptor" evidence="8">
    <location>
        <position position="12"/>
    </location>
</feature>
<feature type="binding site" evidence="8">
    <location>
        <position position="301"/>
    </location>
    <ligand>
        <name>GTP</name>
        <dbReference type="ChEBI" id="CHEBI:37565"/>
    </ligand>
</feature>
<dbReference type="Gene3D" id="3.90.170.10">
    <property type="entry name" value="Adenylosuccinate Synthetase, subunit A, domain 3"/>
    <property type="match status" value="1"/>
</dbReference>
<keyword evidence="7 8" id="KW-0342">GTP-binding</keyword>